<comment type="caution">
    <text evidence="10">The sequence shown here is derived from an EMBL/GenBank/DDBJ whole genome shotgun (WGS) entry which is preliminary data.</text>
</comment>
<keyword evidence="2" id="KW-0507">mRNA processing</keyword>
<dbReference type="InterPro" id="IPR055204">
    <property type="entry name" value="HNRNPL_RRM"/>
</dbReference>
<dbReference type="EMBL" id="JAFJMO010000006">
    <property type="protein sequence ID" value="KAJ8274438.1"/>
    <property type="molecule type" value="Genomic_DNA"/>
</dbReference>
<evidence type="ECO:0000256" key="5">
    <source>
        <dbReference type="ARBA" id="ARBA00022990"/>
    </source>
</evidence>
<dbReference type="FunFam" id="3.30.70.330:FF:000032">
    <property type="entry name" value="Polypyrimidine tract-binding protein 2 isoform 1"/>
    <property type="match status" value="1"/>
</dbReference>
<feature type="domain" description="RRM" evidence="9">
    <location>
        <begin position="468"/>
        <end position="542"/>
    </location>
</feature>
<dbReference type="FunFam" id="3.30.70.330:FF:000018">
    <property type="entry name" value="Polypyrimidine tract-binding protein 2 isoform 1"/>
    <property type="match status" value="1"/>
</dbReference>
<keyword evidence="5" id="KW-0007">Acetylation</keyword>
<dbReference type="InterPro" id="IPR012677">
    <property type="entry name" value="Nucleotide-bd_a/b_plait_sf"/>
</dbReference>
<dbReference type="InterPro" id="IPR035979">
    <property type="entry name" value="RBD_domain_sf"/>
</dbReference>
<keyword evidence="4 7" id="KW-0694">RNA-binding</keyword>
<dbReference type="OrthoDB" id="296632at2759"/>
<dbReference type="InterPro" id="IPR006536">
    <property type="entry name" value="HnRNP-L/PTB"/>
</dbReference>
<dbReference type="FunFam" id="3.30.70.330:FF:000341">
    <property type="entry name" value="Hephaestus, isoform C"/>
    <property type="match status" value="1"/>
</dbReference>
<dbReference type="NCBIfam" id="TIGR01649">
    <property type="entry name" value="hnRNP-L_PTB"/>
    <property type="match status" value="1"/>
</dbReference>
<dbReference type="InterPro" id="IPR021790">
    <property type="entry name" value="PTBP1-like_RRM2"/>
</dbReference>
<feature type="domain" description="RRM" evidence="9">
    <location>
        <begin position="175"/>
        <end position="251"/>
    </location>
</feature>
<dbReference type="GO" id="GO:0005634">
    <property type="term" value="C:nucleus"/>
    <property type="evidence" value="ECO:0007669"/>
    <property type="project" value="InterPro"/>
</dbReference>
<dbReference type="CDD" id="cd12702">
    <property type="entry name" value="RRM4_PTBP2"/>
    <property type="match status" value="1"/>
</dbReference>
<evidence type="ECO:0000256" key="8">
    <source>
        <dbReference type="SAM" id="MobiDB-lite"/>
    </source>
</evidence>
<evidence type="ECO:0000313" key="11">
    <source>
        <dbReference type="Proteomes" id="UP001152803"/>
    </source>
</evidence>
<evidence type="ECO:0000313" key="10">
    <source>
        <dbReference type="EMBL" id="KAJ8274438.1"/>
    </source>
</evidence>
<dbReference type="Proteomes" id="UP001152803">
    <property type="component" value="Unassembled WGS sequence"/>
</dbReference>
<dbReference type="Pfam" id="PF22976">
    <property type="entry name" value="RRM_10"/>
    <property type="match status" value="1"/>
</dbReference>
<dbReference type="FunFam" id="3.30.70.330:FF:000036">
    <property type="entry name" value="polypyrimidine tract-binding protein 1 isoform X2"/>
    <property type="match status" value="1"/>
</dbReference>
<dbReference type="PANTHER" id="PTHR15592">
    <property type="entry name" value="MATRIN 3/NUCLEAR PROTEIN 220-RELATED"/>
    <property type="match status" value="1"/>
</dbReference>
<name>A0A9Q1DKY8_CONCO</name>
<dbReference type="Pfam" id="PF13893">
    <property type="entry name" value="RRM_5"/>
    <property type="match status" value="1"/>
</dbReference>
<dbReference type="GO" id="GO:0006397">
    <property type="term" value="P:mRNA processing"/>
    <property type="evidence" value="ECO:0007669"/>
    <property type="project" value="UniProtKB-KW"/>
</dbReference>
<evidence type="ECO:0000256" key="2">
    <source>
        <dbReference type="ARBA" id="ARBA00022664"/>
    </source>
</evidence>
<feature type="region of interest" description="Disordered" evidence="8">
    <location>
        <begin position="29"/>
        <end position="48"/>
    </location>
</feature>
<dbReference type="Pfam" id="PF11835">
    <property type="entry name" value="RRM_8"/>
    <property type="match status" value="1"/>
</dbReference>
<accession>A0A9Q1DKY8</accession>
<dbReference type="CDD" id="cd12778">
    <property type="entry name" value="RRM1_PTBP2"/>
    <property type="match status" value="1"/>
</dbReference>
<dbReference type="InterPro" id="IPR000504">
    <property type="entry name" value="RRM_dom"/>
</dbReference>
<dbReference type="Gene3D" id="3.30.70.330">
    <property type="match status" value="4"/>
</dbReference>
<organism evidence="10 11">
    <name type="scientific">Conger conger</name>
    <name type="common">Conger eel</name>
    <name type="synonym">Muraena conger</name>
    <dbReference type="NCBI Taxonomy" id="82655"/>
    <lineage>
        <taxon>Eukaryota</taxon>
        <taxon>Metazoa</taxon>
        <taxon>Chordata</taxon>
        <taxon>Craniata</taxon>
        <taxon>Vertebrata</taxon>
        <taxon>Euteleostomi</taxon>
        <taxon>Actinopterygii</taxon>
        <taxon>Neopterygii</taxon>
        <taxon>Teleostei</taxon>
        <taxon>Anguilliformes</taxon>
        <taxon>Congridae</taxon>
        <taxon>Conger</taxon>
    </lineage>
</organism>
<dbReference type="SMART" id="SM00360">
    <property type="entry name" value="RRM"/>
    <property type="match status" value="4"/>
</dbReference>
<feature type="compositionally biased region" description="Basic and acidic residues" evidence="8">
    <location>
        <begin position="37"/>
        <end position="48"/>
    </location>
</feature>
<proteinExistence type="predicted"/>
<keyword evidence="6" id="KW-0508">mRNA splicing</keyword>
<evidence type="ECO:0000256" key="3">
    <source>
        <dbReference type="ARBA" id="ARBA00022737"/>
    </source>
</evidence>
<sequence>MDGIVSDVAVGVKRSSDELLSGSLYNSPNSVTANGNDSKKLRVDDRMDSPPSRVLHIRKLPSEVSETEVIALGLPFGKVTNILMLKGKNQAFLELGTEEAAVTMVNYYTAVTPHVRNVPVFIQYSNHKELKTDNALNQRAQAVLQAVSAVQSGGTPTSGSTASESALTPAPSPVLRIIIDNMFYPVTLDVLQQIFSKFGTVMKIITFTKNNQFQALLQFSDPVNAQQAKLSLDGQNIYNACCTLRIDFSKLINLNVKYNNDKSRDYTRPELPAGDGQPAIDPSVAAALSKDSSSLLGTPSGMVASYSSGGGFPSSLGFGQGGGALSPLSAAAAAAAAAGRVALSGHSGTSGVLLVSNLNEEMVTPQSLFTLFGVYGDAQRVKILYNKKDSALIQMADGNQAKLAMSHLNGQKMYGKIIRVTLSKHQTVQLPREGLDDQGLTKDFTNSPLHRFKKPGSKNFQNIFPPSATLHLSNIPQDVTEEDLRLLFSNSGGTVKAFKFFQDHKMALLQMSTVEEAIQALIDLHNYNMGENHYLRVSFSKSTI</sequence>
<dbReference type="PROSITE" id="PS50102">
    <property type="entry name" value="RRM"/>
    <property type="match status" value="4"/>
</dbReference>
<dbReference type="InterPro" id="IPR034800">
    <property type="entry name" value="PTBP2_RRM4"/>
</dbReference>
<dbReference type="CDD" id="cd12783">
    <property type="entry name" value="RRM2_PTBP2"/>
    <property type="match status" value="1"/>
</dbReference>
<dbReference type="AlphaFoldDB" id="A0A9Q1DKY8"/>
<evidence type="ECO:0000256" key="1">
    <source>
        <dbReference type="ARBA" id="ARBA00022553"/>
    </source>
</evidence>
<keyword evidence="1" id="KW-0597">Phosphoprotein</keyword>
<feature type="domain" description="RRM" evidence="9">
    <location>
        <begin position="351"/>
        <end position="425"/>
    </location>
</feature>
<dbReference type="InterPro" id="IPR035002">
    <property type="entry name" value="PTBP2_RRM1"/>
</dbReference>
<feature type="domain" description="RRM" evidence="9">
    <location>
        <begin position="53"/>
        <end position="137"/>
    </location>
</feature>
<keyword evidence="11" id="KW-1185">Reference proteome</keyword>
<dbReference type="SUPFAM" id="SSF54928">
    <property type="entry name" value="RNA-binding domain, RBD"/>
    <property type="match status" value="4"/>
</dbReference>
<keyword evidence="3" id="KW-0677">Repeat</keyword>
<evidence type="ECO:0000256" key="7">
    <source>
        <dbReference type="PROSITE-ProRule" id="PRU00176"/>
    </source>
</evidence>
<evidence type="ECO:0000259" key="9">
    <source>
        <dbReference type="PROSITE" id="PS50102"/>
    </source>
</evidence>
<protein>
    <recommendedName>
        <fullName evidence="9">RRM domain-containing protein</fullName>
    </recommendedName>
</protein>
<evidence type="ECO:0000256" key="4">
    <source>
        <dbReference type="ARBA" id="ARBA00022884"/>
    </source>
</evidence>
<dbReference type="GO" id="GO:0008380">
    <property type="term" value="P:RNA splicing"/>
    <property type="evidence" value="ECO:0007669"/>
    <property type="project" value="UniProtKB-KW"/>
</dbReference>
<reference evidence="10" key="1">
    <citation type="journal article" date="2023" name="Science">
        <title>Genome structures resolve the early diversification of teleost fishes.</title>
        <authorList>
            <person name="Parey E."/>
            <person name="Louis A."/>
            <person name="Montfort J."/>
            <person name="Bouchez O."/>
            <person name="Roques C."/>
            <person name="Iampietro C."/>
            <person name="Lluch J."/>
            <person name="Castinel A."/>
            <person name="Donnadieu C."/>
            <person name="Desvignes T."/>
            <person name="Floi Bucao C."/>
            <person name="Jouanno E."/>
            <person name="Wen M."/>
            <person name="Mejri S."/>
            <person name="Dirks R."/>
            <person name="Jansen H."/>
            <person name="Henkel C."/>
            <person name="Chen W.J."/>
            <person name="Zahm M."/>
            <person name="Cabau C."/>
            <person name="Klopp C."/>
            <person name="Thompson A.W."/>
            <person name="Robinson-Rechavi M."/>
            <person name="Braasch I."/>
            <person name="Lecointre G."/>
            <person name="Bobe J."/>
            <person name="Postlethwait J.H."/>
            <person name="Berthelot C."/>
            <person name="Roest Crollius H."/>
            <person name="Guiguen Y."/>
        </authorList>
    </citation>
    <scope>NUCLEOTIDE SEQUENCE</scope>
    <source>
        <strain evidence="10">Concon-B</strain>
    </source>
</reference>
<dbReference type="GO" id="GO:0003723">
    <property type="term" value="F:RNA binding"/>
    <property type="evidence" value="ECO:0007669"/>
    <property type="project" value="UniProtKB-UniRule"/>
</dbReference>
<evidence type="ECO:0000256" key="6">
    <source>
        <dbReference type="ARBA" id="ARBA00023187"/>
    </source>
</evidence>
<gene>
    <name evidence="10" type="ORF">COCON_G00090630</name>
</gene>